<dbReference type="PANTHER" id="PTHR30363">
    <property type="entry name" value="HTH-TYPE TRANSCRIPTIONAL REGULATOR SRLR-RELATED"/>
    <property type="match status" value="1"/>
</dbReference>
<keyword evidence="1" id="KW-0805">Transcription regulation</keyword>
<dbReference type="InterPro" id="IPR037171">
    <property type="entry name" value="NagB/RpiA_transferase-like"/>
</dbReference>
<dbReference type="GO" id="GO:0003700">
    <property type="term" value="F:DNA-binding transcription factor activity"/>
    <property type="evidence" value="ECO:0007669"/>
    <property type="project" value="InterPro"/>
</dbReference>
<sequence length="272" mass="30690">MLYLLTKLTYGCKLVSGGVIMASKRTMIIYNYIKKKGEVSIKELCELFPDYTQMTIRRDLNSLQENGYIIRTRGGAVLNDNMLREDLTHQHRKVVNKFEKSKIAVKALEYIDKGSCLYMDSGTTVLELAKIIPDEYCFVTTNDPIIALDLQLKNNIDINLTGGSLNKRAVSLAGPTALYSIDKVNIDTAFLSASGFSMDGGFSSLIYNECELKRKVMENANKVIMMIDCKKFDIISPYPFASFKDIDILITNDRPGDEIIYLAEENECMVVY</sequence>
<dbReference type="AlphaFoldDB" id="A0A3E3DWR3"/>
<feature type="domain" description="HTH deoR-type" evidence="3">
    <location>
        <begin position="22"/>
        <end position="78"/>
    </location>
</feature>
<dbReference type="EMBL" id="QUSM01000004">
    <property type="protein sequence ID" value="RGD73724.1"/>
    <property type="molecule type" value="Genomic_DNA"/>
</dbReference>
<dbReference type="SMART" id="SM00420">
    <property type="entry name" value="HTH_DEOR"/>
    <property type="match status" value="1"/>
</dbReference>
<name>A0A3E3DWR3_9FIRM</name>
<evidence type="ECO:0000256" key="1">
    <source>
        <dbReference type="ARBA" id="ARBA00023015"/>
    </source>
</evidence>
<dbReference type="InterPro" id="IPR001034">
    <property type="entry name" value="DeoR_HTH"/>
</dbReference>
<dbReference type="Gene3D" id="3.40.50.1360">
    <property type="match status" value="1"/>
</dbReference>
<dbReference type="SUPFAM" id="SSF100950">
    <property type="entry name" value="NagB/RpiA/CoA transferase-like"/>
    <property type="match status" value="1"/>
</dbReference>
<dbReference type="Proteomes" id="UP000261212">
    <property type="component" value="Unassembled WGS sequence"/>
</dbReference>
<dbReference type="Pfam" id="PF00455">
    <property type="entry name" value="DeoRC"/>
    <property type="match status" value="1"/>
</dbReference>
<dbReference type="Pfam" id="PF08220">
    <property type="entry name" value="HTH_DeoR"/>
    <property type="match status" value="1"/>
</dbReference>
<evidence type="ECO:0000259" key="3">
    <source>
        <dbReference type="PROSITE" id="PS51000"/>
    </source>
</evidence>
<gene>
    <name evidence="4" type="ORF">DW687_08035</name>
</gene>
<evidence type="ECO:0000256" key="2">
    <source>
        <dbReference type="ARBA" id="ARBA00023163"/>
    </source>
</evidence>
<dbReference type="SMART" id="SM01134">
    <property type="entry name" value="DeoRC"/>
    <property type="match status" value="1"/>
</dbReference>
<dbReference type="InterPro" id="IPR036388">
    <property type="entry name" value="WH-like_DNA-bd_sf"/>
</dbReference>
<accession>A0A3E3DWR3</accession>
<dbReference type="InterPro" id="IPR050313">
    <property type="entry name" value="Carb_Metab_HTH_regulators"/>
</dbReference>
<proteinExistence type="predicted"/>
<comment type="caution">
    <text evidence="4">The sequence shown here is derived from an EMBL/GenBank/DDBJ whole genome shotgun (WGS) entry which is preliminary data.</text>
</comment>
<dbReference type="SUPFAM" id="SSF46785">
    <property type="entry name" value="Winged helix' DNA-binding domain"/>
    <property type="match status" value="1"/>
</dbReference>
<dbReference type="PROSITE" id="PS51000">
    <property type="entry name" value="HTH_DEOR_2"/>
    <property type="match status" value="1"/>
</dbReference>
<dbReference type="Gene3D" id="1.10.10.10">
    <property type="entry name" value="Winged helix-like DNA-binding domain superfamily/Winged helix DNA-binding domain"/>
    <property type="match status" value="1"/>
</dbReference>
<dbReference type="InterPro" id="IPR036390">
    <property type="entry name" value="WH_DNA-bd_sf"/>
</dbReference>
<evidence type="ECO:0000313" key="5">
    <source>
        <dbReference type="Proteomes" id="UP000261212"/>
    </source>
</evidence>
<evidence type="ECO:0000313" key="4">
    <source>
        <dbReference type="EMBL" id="RGD73724.1"/>
    </source>
</evidence>
<reference evidence="4 5" key="1">
    <citation type="submission" date="2018-08" db="EMBL/GenBank/DDBJ databases">
        <title>A genome reference for cultivated species of the human gut microbiota.</title>
        <authorList>
            <person name="Zou Y."/>
            <person name="Xue W."/>
            <person name="Luo G."/>
        </authorList>
    </citation>
    <scope>NUCLEOTIDE SEQUENCE [LARGE SCALE GENOMIC DNA]</scope>
    <source>
        <strain evidence="4 5">AM25-6</strain>
    </source>
</reference>
<organism evidence="4 5">
    <name type="scientific">Anaerofustis stercorihominis</name>
    <dbReference type="NCBI Taxonomy" id="214853"/>
    <lineage>
        <taxon>Bacteria</taxon>
        <taxon>Bacillati</taxon>
        <taxon>Bacillota</taxon>
        <taxon>Clostridia</taxon>
        <taxon>Eubacteriales</taxon>
        <taxon>Eubacteriaceae</taxon>
        <taxon>Anaerofustis</taxon>
    </lineage>
</organism>
<protein>
    <submittedName>
        <fullName evidence="4">DeoR/GlpR transcriptional regulator</fullName>
    </submittedName>
</protein>
<dbReference type="PANTHER" id="PTHR30363:SF44">
    <property type="entry name" value="AGA OPERON TRANSCRIPTIONAL REPRESSOR-RELATED"/>
    <property type="match status" value="1"/>
</dbReference>
<keyword evidence="2" id="KW-0804">Transcription</keyword>
<dbReference type="InterPro" id="IPR014036">
    <property type="entry name" value="DeoR-like_C"/>
</dbReference>